<dbReference type="Gene3D" id="1.10.10.10">
    <property type="entry name" value="Winged helix-like DNA-binding domain superfamily/Winged helix DNA-binding domain"/>
    <property type="match status" value="1"/>
</dbReference>
<dbReference type="Proteomes" id="UP000829494">
    <property type="component" value="Chromosome"/>
</dbReference>
<feature type="domain" description="HTH marR-type" evidence="1">
    <location>
        <begin position="18"/>
        <end position="151"/>
    </location>
</feature>
<dbReference type="EMBL" id="CP094298">
    <property type="protein sequence ID" value="UNZ01664.1"/>
    <property type="molecule type" value="Genomic_DNA"/>
</dbReference>
<accession>A0ABY3YV68</accession>
<dbReference type="SMART" id="SM00347">
    <property type="entry name" value="HTH_MARR"/>
    <property type="match status" value="1"/>
</dbReference>
<dbReference type="InterPro" id="IPR036390">
    <property type="entry name" value="WH_DNA-bd_sf"/>
</dbReference>
<dbReference type="InterPro" id="IPR000835">
    <property type="entry name" value="HTH_MarR-typ"/>
</dbReference>
<dbReference type="Pfam" id="PF12802">
    <property type="entry name" value="MarR_2"/>
    <property type="match status" value="1"/>
</dbReference>
<dbReference type="PROSITE" id="PS50995">
    <property type="entry name" value="HTH_MARR_2"/>
    <property type="match status" value="1"/>
</dbReference>
<evidence type="ECO:0000259" key="1">
    <source>
        <dbReference type="PROSITE" id="PS50995"/>
    </source>
</evidence>
<gene>
    <name evidence="2" type="ORF">SRIMR7_05880</name>
</gene>
<evidence type="ECO:0000313" key="3">
    <source>
        <dbReference type="Proteomes" id="UP000829494"/>
    </source>
</evidence>
<dbReference type="InterPro" id="IPR052526">
    <property type="entry name" value="HTH-type_Bedaq_tolerance"/>
</dbReference>
<sequence>MDEDVPVEDPLTEDALTEDALAEDLRQSIGELVRAVRAVDTMPPGEAAVLGFLDRGGPLTTADLAQRRGVTHQSAAKSVKDLVGGGLARTEPHPGDGRKLLVHITDAGRARLRRERERRARTLNAAIRDTCGPEERRQLRECVALLSRLTAHLVGK</sequence>
<dbReference type="PANTHER" id="PTHR39515:SF2">
    <property type="entry name" value="HTH-TYPE TRANSCRIPTIONAL REGULATOR RV0880"/>
    <property type="match status" value="1"/>
</dbReference>
<name>A0ABY3YV68_STRRM</name>
<keyword evidence="3" id="KW-1185">Reference proteome</keyword>
<dbReference type="SUPFAM" id="SSF46785">
    <property type="entry name" value="Winged helix' DNA-binding domain"/>
    <property type="match status" value="1"/>
</dbReference>
<protein>
    <submittedName>
        <fullName evidence="2">MarR family protein</fullName>
    </submittedName>
</protein>
<dbReference type="PANTHER" id="PTHR39515">
    <property type="entry name" value="CONSERVED PROTEIN"/>
    <property type="match status" value="1"/>
</dbReference>
<evidence type="ECO:0000313" key="2">
    <source>
        <dbReference type="EMBL" id="UNZ01664.1"/>
    </source>
</evidence>
<organism evidence="2 3">
    <name type="scientific">Streptomyces rimosus subsp. rimosus</name>
    <dbReference type="NCBI Taxonomy" id="132474"/>
    <lineage>
        <taxon>Bacteria</taxon>
        <taxon>Bacillati</taxon>
        <taxon>Actinomycetota</taxon>
        <taxon>Actinomycetes</taxon>
        <taxon>Kitasatosporales</taxon>
        <taxon>Streptomycetaceae</taxon>
        <taxon>Streptomyces</taxon>
    </lineage>
</organism>
<dbReference type="InterPro" id="IPR036388">
    <property type="entry name" value="WH-like_DNA-bd_sf"/>
</dbReference>
<reference evidence="2 3" key="1">
    <citation type="submission" date="2022-03" db="EMBL/GenBank/DDBJ databases">
        <title>Complete genome of Streptomyces rimosus ssp. rimosus R7 (=ATCC 10970).</title>
        <authorList>
            <person name="Beganovic S."/>
            <person name="Ruckert C."/>
            <person name="Busche T."/>
            <person name="Kalinowski J."/>
            <person name="Wittmann C."/>
        </authorList>
    </citation>
    <scope>NUCLEOTIDE SEQUENCE [LARGE SCALE GENOMIC DNA]</scope>
    <source>
        <strain evidence="2 3">R7</strain>
    </source>
</reference>
<proteinExistence type="predicted"/>